<proteinExistence type="predicted"/>
<evidence type="ECO:0000313" key="2">
    <source>
        <dbReference type="EMBL" id="CAB4129423.1"/>
    </source>
</evidence>
<protein>
    <recommendedName>
        <fullName evidence="3">Collagen triple helix repeat</fullName>
    </recommendedName>
</protein>
<dbReference type="EMBL" id="LR796236">
    <property type="protein sequence ID" value="CAB4129423.1"/>
    <property type="molecule type" value="Genomic_DNA"/>
</dbReference>
<sequence>MTDTIIVTPSAPIEVTVVPASSSSSTPADVSVYTSTPGPTGPQGPTGEQGPQGDPGPTQTLAYKHTQIASSTTWSITHNLNFLPNVTTFDSAGNMVEGSITHIDTNNLTVAFSAPITGIAVLS</sequence>
<organism evidence="2">
    <name type="scientific">uncultured Caudovirales phage</name>
    <dbReference type="NCBI Taxonomy" id="2100421"/>
    <lineage>
        <taxon>Viruses</taxon>
        <taxon>Duplodnaviria</taxon>
        <taxon>Heunggongvirae</taxon>
        <taxon>Uroviricota</taxon>
        <taxon>Caudoviricetes</taxon>
        <taxon>Peduoviridae</taxon>
        <taxon>Maltschvirus</taxon>
        <taxon>Maltschvirus maltsch</taxon>
    </lineage>
</organism>
<evidence type="ECO:0008006" key="3">
    <source>
        <dbReference type="Google" id="ProtNLM"/>
    </source>
</evidence>
<name>A0A6J5L7T5_9CAUD</name>
<gene>
    <name evidence="2" type="ORF">UFOVP115_9</name>
</gene>
<feature type="region of interest" description="Disordered" evidence="1">
    <location>
        <begin position="17"/>
        <end position="60"/>
    </location>
</feature>
<evidence type="ECO:0000256" key="1">
    <source>
        <dbReference type="SAM" id="MobiDB-lite"/>
    </source>
</evidence>
<reference evidence="2" key="1">
    <citation type="submission" date="2020-04" db="EMBL/GenBank/DDBJ databases">
        <authorList>
            <person name="Chiriac C."/>
            <person name="Salcher M."/>
            <person name="Ghai R."/>
            <person name="Kavagutti S V."/>
        </authorList>
    </citation>
    <scope>NUCLEOTIDE SEQUENCE</scope>
</reference>
<accession>A0A6J5L7T5</accession>